<keyword evidence="2" id="KW-0472">Membrane</keyword>
<protein>
    <submittedName>
        <fullName evidence="4">Cytoplasmic membrane protein</fullName>
    </submittedName>
</protein>
<evidence type="ECO:0000256" key="2">
    <source>
        <dbReference type="SAM" id="Phobius"/>
    </source>
</evidence>
<gene>
    <name evidence="4" type="ORF">DB30_02082</name>
</gene>
<feature type="transmembrane region" description="Helical" evidence="2">
    <location>
        <begin position="39"/>
        <end position="60"/>
    </location>
</feature>
<feature type="transmembrane region" description="Helical" evidence="2">
    <location>
        <begin position="165"/>
        <end position="185"/>
    </location>
</feature>
<feature type="transmembrane region" description="Helical" evidence="2">
    <location>
        <begin position="111"/>
        <end position="132"/>
    </location>
</feature>
<proteinExistence type="predicted"/>
<reference evidence="4 5" key="1">
    <citation type="submission" date="2014-12" db="EMBL/GenBank/DDBJ databases">
        <title>Genome assembly of Enhygromyxa salina DSM 15201.</title>
        <authorList>
            <person name="Sharma G."/>
            <person name="Subramanian S."/>
        </authorList>
    </citation>
    <scope>NUCLEOTIDE SEQUENCE [LARGE SCALE GENOMIC DNA]</scope>
    <source>
        <strain evidence="4 5">DSM 15201</strain>
    </source>
</reference>
<feature type="region of interest" description="Disordered" evidence="1">
    <location>
        <begin position="1"/>
        <end position="30"/>
    </location>
</feature>
<dbReference type="PANTHER" id="PTHR42709:SF11">
    <property type="entry name" value="DEDA FAMILY PROTEIN"/>
    <property type="match status" value="1"/>
</dbReference>
<dbReference type="InterPro" id="IPR051311">
    <property type="entry name" value="DedA_domain"/>
</dbReference>
<name>A0A0C2CQR8_9BACT</name>
<dbReference type="GO" id="GO:0005886">
    <property type="term" value="C:plasma membrane"/>
    <property type="evidence" value="ECO:0007669"/>
    <property type="project" value="TreeGrafter"/>
</dbReference>
<evidence type="ECO:0000256" key="1">
    <source>
        <dbReference type="SAM" id="MobiDB-lite"/>
    </source>
</evidence>
<feature type="transmembrane region" description="Helical" evidence="2">
    <location>
        <begin position="72"/>
        <end position="91"/>
    </location>
</feature>
<dbReference type="PANTHER" id="PTHR42709">
    <property type="entry name" value="ALKALINE PHOSPHATASE LIKE PROTEIN"/>
    <property type="match status" value="1"/>
</dbReference>
<feature type="domain" description="VTT" evidence="3">
    <location>
        <begin position="106"/>
        <end position="210"/>
    </location>
</feature>
<accession>A0A0C2CQR8</accession>
<dbReference type="RefSeq" id="WP_052558572.1">
    <property type="nucleotide sequence ID" value="NZ_JMCC02000154.1"/>
</dbReference>
<comment type="caution">
    <text evidence="4">The sequence shown here is derived from an EMBL/GenBank/DDBJ whole genome shotgun (WGS) entry which is preliminary data.</text>
</comment>
<dbReference type="AlphaFoldDB" id="A0A0C2CQR8"/>
<sequence length="221" mass="23902">MDQAPPRDDELQTPGGQIEDTRADVPNDDTTPPLDLRGVLITAVLVMMGFTAVALLLGWLFSEPLLATGEWFVARFGGVGIAVGFFFPDAFTMPVPNDAFTAFGLWGGMPFWRVVAWGSLGSLLGGSTGWVIGRYVLSRSAGLQAYIKRRGGDEMTAHLRRGGRWFLAVAAVSPVPYSVTCWAAGATKMPYLEFLAISLLRVPRVAAFLWLIQLGIVRVPG</sequence>
<evidence type="ECO:0000259" key="3">
    <source>
        <dbReference type="Pfam" id="PF09335"/>
    </source>
</evidence>
<evidence type="ECO:0000313" key="5">
    <source>
        <dbReference type="Proteomes" id="UP000031599"/>
    </source>
</evidence>
<evidence type="ECO:0000313" key="4">
    <source>
        <dbReference type="EMBL" id="KIG12060.1"/>
    </source>
</evidence>
<keyword evidence="2" id="KW-0812">Transmembrane</keyword>
<dbReference type="EMBL" id="JMCC02000154">
    <property type="protein sequence ID" value="KIG12060.1"/>
    <property type="molecule type" value="Genomic_DNA"/>
</dbReference>
<feature type="compositionally biased region" description="Basic and acidic residues" evidence="1">
    <location>
        <begin position="1"/>
        <end position="10"/>
    </location>
</feature>
<organism evidence="4 5">
    <name type="scientific">Enhygromyxa salina</name>
    <dbReference type="NCBI Taxonomy" id="215803"/>
    <lineage>
        <taxon>Bacteria</taxon>
        <taxon>Pseudomonadati</taxon>
        <taxon>Myxococcota</taxon>
        <taxon>Polyangia</taxon>
        <taxon>Nannocystales</taxon>
        <taxon>Nannocystaceae</taxon>
        <taxon>Enhygromyxa</taxon>
    </lineage>
</organism>
<dbReference type="InterPro" id="IPR032816">
    <property type="entry name" value="VTT_dom"/>
</dbReference>
<dbReference type="Pfam" id="PF09335">
    <property type="entry name" value="VTT_dom"/>
    <property type="match status" value="1"/>
</dbReference>
<feature type="transmembrane region" description="Helical" evidence="2">
    <location>
        <begin position="191"/>
        <end position="212"/>
    </location>
</feature>
<dbReference type="Proteomes" id="UP000031599">
    <property type="component" value="Unassembled WGS sequence"/>
</dbReference>
<keyword evidence="2" id="KW-1133">Transmembrane helix</keyword>